<dbReference type="InterPro" id="IPR014284">
    <property type="entry name" value="RNA_pol_sigma-70_dom"/>
</dbReference>
<evidence type="ECO:0000256" key="3">
    <source>
        <dbReference type="ARBA" id="ARBA00023082"/>
    </source>
</evidence>
<evidence type="ECO:0000256" key="4">
    <source>
        <dbReference type="ARBA" id="ARBA00023163"/>
    </source>
</evidence>
<dbReference type="GO" id="GO:0006352">
    <property type="term" value="P:DNA-templated transcription initiation"/>
    <property type="evidence" value="ECO:0007669"/>
    <property type="project" value="InterPro"/>
</dbReference>
<name>A0A518RH58_9SPHN</name>
<organism evidence="7 8">
    <name type="scientific">Sphingomonas suaedae</name>
    <dbReference type="NCBI Taxonomy" id="2599297"/>
    <lineage>
        <taxon>Bacteria</taxon>
        <taxon>Pseudomonadati</taxon>
        <taxon>Pseudomonadota</taxon>
        <taxon>Alphaproteobacteria</taxon>
        <taxon>Sphingomonadales</taxon>
        <taxon>Sphingomonadaceae</taxon>
        <taxon>Sphingomonas</taxon>
    </lineage>
</organism>
<keyword evidence="3" id="KW-0731">Sigma factor</keyword>
<evidence type="ECO:0000259" key="5">
    <source>
        <dbReference type="Pfam" id="PF04542"/>
    </source>
</evidence>
<feature type="domain" description="RNA polymerase sigma factor 70 region 4 type 2" evidence="6">
    <location>
        <begin position="118"/>
        <end position="169"/>
    </location>
</feature>
<dbReference type="PANTHER" id="PTHR43133">
    <property type="entry name" value="RNA POLYMERASE ECF-TYPE SIGMA FACTO"/>
    <property type="match status" value="1"/>
</dbReference>
<dbReference type="Pfam" id="PF04542">
    <property type="entry name" value="Sigma70_r2"/>
    <property type="match status" value="1"/>
</dbReference>
<evidence type="ECO:0000256" key="1">
    <source>
        <dbReference type="ARBA" id="ARBA00010641"/>
    </source>
</evidence>
<dbReference type="Gene3D" id="1.10.10.10">
    <property type="entry name" value="Winged helix-like DNA-binding domain superfamily/Winged helix DNA-binding domain"/>
    <property type="match status" value="1"/>
</dbReference>
<dbReference type="AlphaFoldDB" id="A0A518RH58"/>
<dbReference type="InterPro" id="IPR039425">
    <property type="entry name" value="RNA_pol_sigma-70-like"/>
</dbReference>
<dbReference type="RefSeq" id="WP_145847709.1">
    <property type="nucleotide sequence ID" value="NZ_CP042239.1"/>
</dbReference>
<dbReference type="OrthoDB" id="7628065at2"/>
<dbReference type="SUPFAM" id="SSF88946">
    <property type="entry name" value="Sigma2 domain of RNA polymerase sigma factors"/>
    <property type="match status" value="1"/>
</dbReference>
<dbReference type="CDD" id="cd06171">
    <property type="entry name" value="Sigma70_r4"/>
    <property type="match status" value="1"/>
</dbReference>
<dbReference type="GO" id="GO:0016987">
    <property type="term" value="F:sigma factor activity"/>
    <property type="evidence" value="ECO:0007669"/>
    <property type="project" value="UniProtKB-KW"/>
</dbReference>
<keyword evidence="8" id="KW-1185">Reference proteome</keyword>
<proteinExistence type="inferred from homology"/>
<keyword evidence="2" id="KW-0805">Transcription regulation</keyword>
<accession>A0A518RH58</accession>
<dbReference type="PANTHER" id="PTHR43133:SF63">
    <property type="entry name" value="RNA POLYMERASE SIGMA FACTOR FECI-RELATED"/>
    <property type="match status" value="1"/>
</dbReference>
<evidence type="ECO:0000313" key="7">
    <source>
        <dbReference type="EMBL" id="QDX26776.1"/>
    </source>
</evidence>
<dbReference type="InterPro" id="IPR007627">
    <property type="entry name" value="RNA_pol_sigma70_r2"/>
</dbReference>
<dbReference type="InterPro" id="IPR013249">
    <property type="entry name" value="RNA_pol_sigma70_r4_t2"/>
</dbReference>
<evidence type="ECO:0000313" key="8">
    <source>
        <dbReference type="Proteomes" id="UP000318055"/>
    </source>
</evidence>
<comment type="similarity">
    <text evidence="1">Belongs to the sigma-70 factor family. ECF subfamily.</text>
</comment>
<dbReference type="Proteomes" id="UP000318055">
    <property type="component" value="Chromosome"/>
</dbReference>
<dbReference type="KEGG" id="ssua:FPZ54_12660"/>
<evidence type="ECO:0000259" key="6">
    <source>
        <dbReference type="Pfam" id="PF08281"/>
    </source>
</evidence>
<gene>
    <name evidence="7" type="ORF">FPZ54_12660</name>
</gene>
<feature type="domain" description="RNA polymerase sigma-70 region 2" evidence="5">
    <location>
        <begin position="21"/>
        <end position="83"/>
    </location>
</feature>
<dbReference type="NCBIfam" id="TIGR02937">
    <property type="entry name" value="sigma70-ECF"/>
    <property type="match status" value="1"/>
</dbReference>
<evidence type="ECO:0000256" key="2">
    <source>
        <dbReference type="ARBA" id="ARBA00023015"/>
    </source>
</evidence>
<dbReference type="InterPro" id="IPR013324">
    <property type="entry name" value="RNA_pol_sigma_r3/r4-like"/>
</dbReference>
<keyword evidence="4" id="KW-0804">Transcription</keyword>
<dbReference type="InterPro" id="IPR013325">
    <property type="entry name" value="RNA_pol_sigma_r2"/>
</dbReference>
<dbReference type="InterPro" id="IPR036388">
    <property type="entry name" value="WH-like_DNA-bd_sf"/>
</dbReference>
<reference evidence="7 8" key="1">
    <citation type="submission" date="2019-07" db="EMBL/GenBank/DDBJ databases">
        <title>Sphingomonas alkalisoli sp. nov., isolated from rhizosphere soil of Suaedae salsa.</title>
        <authorList>
            <person name="Zhang H."/>
            <person name="Xu L."/>
            <person name="Zhang J.-X."/>
            <person name="Sun J.-Q."/>
        </authorList>
    </citation>
    <scope>NUCLEOTIDE SEQUENCE [LARGE SCALE GENOMIC DNA]</scope>
    <source>
        <strain evidence="7 8">XS-10</strain>
    </source>
</reference>
<dbReference type="GO" id="GO:0003677">
    <property type="term" value="F:DNA binding"/>
    <property type="evidence" value="ECO:0007669"/>
    <property type="project" value="InterPro"/>
</dbReference>
<dbReference type="EMBL" id="CP042239">
    <property type="protein sequence ID" value="QDX26776.1"/>
    <property type="molecule type" value="Genomic_DNA"/>
</dbReference>
<dbReference type="Pfam" id="PF08281">
    <property type="entry name" value="Sigma70_r4_2"/>
    <property type="match status" value="1"/>
</dbReference>
<dbReference type="SUPFAM" id="SSF88659">
    <property type="entry name" value="Sigma3 and sigma4 domains of RNA polymerase sigma factors"/>
    <property type="match status" value="1"/>
</dbReference>
<dbReference type="Gene3D" id="1.10.1740.10">
    <property type="match status" value="1"/>
</dbReference>
<protein>
    <submittedName>
        <fullName evidence="7">Sigma-70 family RNA polymerase sigma factor</fullName>
    </submittedName>
</protein>
<sequence length="174" mass="20129">MCAQIRQPADNRHDVASIALRYERAVHAFFLRRVRDRAEADDLTQDVFASLARRSDGDAIENIEGYVFQVATNLLRDRSRRRTVRPDIQGEGFADPLGRLIDEISPEREMIGKDSYSRFLRILEALPERPRMVFILNRFEEMTGREIAAFLGLSQRQIEKDISRVLAALREELP</sequence>